<dbReference type="Pfam" id="PF00023">
    <property type="entry name" value="Ank"/>
    <property type="match status" value="2"/>
</dbReference>
<feature type="domain" description="Heterokaryon incompatibility" evidence="4">
    <location>
        <begin position="48"/>
        <end position="197"/>
    </location>
</feature>
<dbReference type="Pfam" id="PF12796">
    <property type="entry name" value="Ank_2"/>
    <property type="match status" value="3"/>
</dbReference>
<evidence type="ECO:0000256" key="2">
    <source>
        <dbReference type="ARBA" id="ARBA00023043"/>
    </source>
</evidence>
<reference evidence="5 6" key="1">
    <citation type="submission" date="2016-03" db="EMBL/GenBank/DDBJ databases">
        <authorList>
            <person name="Ploux O."/>
        </authorList>
    </citation>
    <scope>NUCLEOTIDE SEQUENCE [LARGE SCALE GENOMIC DNA]</scope>
    <source>
        <strain evidence="5 6">UAMH 11012</strain>
    </source>
</reference>
<feature type="repeat" description="ANK" evidence="3">
    <location>
        <begin position="628"/>
        <end position="660"/>
    </location>
</feature>
<dbReference type="InterPro" id="IPR002110">
    <property type="entry name" value="Ankyrin_rpt"/>
</dbReference>
<evidence type="ECO:0000313" key="6">
    <source>
        <dbReference type="Proteomes" id="UP000184330"/>
    </source>
</evidence>
<evidence type="ECO:0000256" key="1">
    <source>
        <dbReference type="ARBA" id="ARBA00022737"/>
    </source>
</evidence>
<dbReference type="PROSITE" id="PS50088">
    <property type="entry name" value="ANK_REPEAT"/>
    <property type="match status" value="10"/>
</dbReference>
<proteinExistence type="predicted"/>
<dbReference type="PROSITE" id="PS50297">
    <property type="entry name" value="ANK_REP_REGION"/>
    <property type="match status" value="10"/>
</dbReference>
<accession>A0A1L7WBJ8</accession>
<feature type="repeat" description="ANK" evidence="3">
    <location>
        <begin position="696"/>
        <end position="722"/>
    </location>
</feature>
<evidence type="ECO:0000259" key="4">
    <source>
        <dbReference type="Pfam" id="PF06985"/>
    </source>
</evidence>
<dbReference type="AlphaFoldDB" id="A0A1L7WBJ8"/>
<feature type="repeat" description="ANK" evidence="3">
    <location>
        <begin position="562"/>
        <end position="594"/>
    </location>
</feature>
<feature type="repeat" description="ANK" evidence="3">
    <location>
        <begin position="595"/>
        <end position="627"/>
    </location>
</feature>
<dbReference type="InterPro" id="IPR010730">
    <property type="entry name" value="HET"/>
</dbReference>
<keyword evidence="1" id="KW-0677">Repeat</keyword>
<dbReference type="PANTHER" id="PTHR24198:SF165">
    <property type="entry name" value="ANKYRIN REPEAT-CONTAINING PROTEIN-RELATED"/>
    <property type="match status" value="1"/>
</dbReference>
<dbReference type="PRINTS" id="PR01415">
    <property type="entry name" value="ANKYRIN"/>
</dbReference>
<evidence type="ECO:0000313" key="5">
    <source>
        <dbReference type="EMBL" id="CZR50156.1"/>
    </source>
</evidence>
<feature type="repeat" description="ANK" evidence="3">
    <location>
        <begin position="405"/>
        <end position="437"/>
    </location>
</feature>
<dbReference type="SUPFAM" id="SSF48403">
    <property type="entry name" value="Ankyrin repeat"/>
    <property type="match status" value="1"/>
</dbReference>
<keyword evidence="2 3" id="KW-0040">ANK repeat</keyword>
<dbReference type="EMBL" id="FJOG01000001">
    <property type="protein sequence ID" value="CZR50156.1"/>
    <property type="molecule type" value="Genomic_DNA"/>
</dbReference>
<protein>
    <recommendedName>
        <fullName evidence="4">Heterokaryon incompatibility domain-containing protein</fullName>
    </recommendedName>
</protein>
<name>A0A1L7WBJ8_9HELO</name>
<evidence type="ECO:0000256" key="3">
    <source>
        <dbReference type="PROSITE-ProRule" id="PRU00023"/>
    </source>
</evidence>
<feature type="repeat" description="ANK" evidence="3">
    <location>
        <begin position="471"/>
        <end position="503"/>
    </location>
</feature>
<organism evidence="5 6">
    <name type="scientific">Phialocephala subalpina</name>
    <dbReference type="NCBI Taxonomy" id="576137"/>
    <lineage>
        <taxon>Eukaryota</taxon>
        <taxon>Fungi</taxon>
        <taxon>Dikarya</taxon>
        <taxon>Ascomycota</taxon>
        <taxon>Pezizomycotina</taxon>
        <taxon>Leotiomycetes</taxon>
        <taxon>Helotiales</taxon>
        <taxon>Mollisiaceae</taxon>
        <taxon>Phialocephala</taxon>
        <taxon>Phialocephala fortinii species complex</taxon>
    </lineage>
</organism>
<feature type="repeat" description="ANK" evidence="3">
    <location>
        <begin position="438"/>
        <end position="470"/>
    </location>
</feature>
<feature type="repeat" description="ANK" evidence="3">
    <location>
        <begin position="504"/>
        <end position="527"/>
    </location>
</feature>
<dbReference type="Proteomes" id="UP000184330">
    <property type="component" value="Unassembled WGS sequence"/>
</dbReference>
<dbReference type="PANTHER" id="PTHR24198">
    <property type="entry name" value="ANKYRIN REPEAT AND PROTEIN KINASE DOMAIN-CONTAINING PROTEIN"/>
    <property type="match status" value="1"/>
</dbReference>
<feature type="repeat" description="ANK" evidence="3">
    <location>
        <begin position="662"/>
        <end position="694"/>
    </location>
</feature>
<keyword evidence="6" id="KW-1185">Reference proteome</keyword>
<dbReference type="Pfam" id="PF06985">
    <property type="entry name" value="HET"/>
    <property type="match status" value="1"/>
</dbReference>
<dbReference type="Gene3D" id="1.25.40.20">
    <property type="entry name" value="Ankyrin repeat-containing domain"/>
    <property type="match status" value="4"/>
</dbReference>
<dbReference type="STRING" id="576137.A0A1L7WBJ8"/>
<dbReference type="OrthoDB" id="194358at2759"/>
<gene>
    <name evidence="5" type="ORF">PAC_00028</name>
</gene>
<dbReference type="Pfam" id="PF13637">
    <property type="entry name" value="Ank_4"/>
    <property type="match status" value="1"/>
</dbReference>
<sequence length="734" mass="81921">MAEYVYQAIDLDRPAVRLLRLLKESYMDDIQCELFDGWIEQPEGGIAYDALSYTWGSTEKNARITVNGSTMYVTSNLYAALQYLRLDNQDRIIWIDAICINQVDDKERGHQVQHMSKIYKEAEQVIVWLGRGTGESDFTMDFMKQLQENNMKVKHGTRPSTISLGPGRPDIPKNRLYEGMELMLRQPWFRRIWILQEIANARVATIICGRKSISARVFAQVSSIIGLSPAPHCQAILDIMPGPSRQKSWWAEKRNLYNLLLKFRKCEATDERDIIYALLGLSSDAYNSDLLLPSYTKSIKQVIRDTASFLLFNTDQDNSLCAFLDWTLQDFLDNLHSLSSAVLESAAENGQEVVVKRLLAMHKAGTYPRAGGRWTSLHRASYNGHETVVRLLLENGATLEAADREQQTPLLLAAKNGHKAVIQLLLNKGAESEAQNRNCRTPLFLAAMNGHEAAVRLLIEEGAAFEGKDSAGQTPLLSAVANGSEEVVRLLLEKGAEINYKDYHGRTPLSLAVTNGHKSIVRRLMDHAEYQASLFWAAKMGYETDLQLLLERGARLESRNSSGQTVLSCCAERGQMAVVQLLIDQGAEIESESDSKRTPLSWAAEFGHGDIIRLLLKHGAEPDSKDKFGRTPLSWAARAGHEAIVRQLLEKGAELESKDNRYNRTPLSLAAVSGHHSVVLLLVARGADLESKDSKYGLTPVSWAARCGHAAIVHLLLEKGADPVWKARVQEDFG</sequence>
<feature type="repeat" description="ANK" evidence="3">
    <location>
        <begin position="372"/>
        <end position="404"/>
    </location>
</feature>
<dbReference type="SMART" id="SM00248">
    <property type="entry name" value="ANK"/>
    <property type="match status" value="10"/>
</dbReference>
<dbReference type="InterPro" id="IPR036770">
    <property type="entry name" value="Ankyrin_rpt-contain_sf"/>
</dbReference>